<dbReference type="AlphaFoldDB" id="A0A6J4KWE7"/>
<dbReference type="EMBL" id="CADCTS010000339">
    <property type="protein sequence ID" value="CAA9315836.1"/>
    <property type="molecule type" value="Genomic_DNA"/>
</dbReference>
<protein>
    <submittedName>
        <fullName evidence="2">Uncharacterized protein</fullName>
    </submittedName>
</protein>
<feature type="region of interest" description="Disordered" evidence="1">
    <location>
        <begin position="75"/>
        <end position="154"/>
    </location>
</feature>
<feature type="compositionally biased region" description="Basic and acidic residues" evidence="1">
    <location>
        <begin position="94"/>
        <end position="114"/>
    </location>
</feature>
<proteinExistence type="predicted"/>
<sequence length="154" mass="16447">MHLGIKDGGDGVPCWNRQAVTAHVDEVNRREQQVAERNPDVVVLPGRVVCYGCEVMEFDYGIKCTASLTRTRYAVSGETEPRTEDAAGSLLDVEGLRSRAPAELHEQVRAREKAGAGVATSGSAAGPAAQPTTLPPHPGRDDSRRGGLRGLFGR</sequence>
<reference evidence="2" key="1">
    <citation type="submission" date="2020-02" db="EMBL/GenBank/DDBJ databases">
        <authorList>
            <person name="Meier V. D."/>
        </authorList>
    </citation>
    <scope>NUCLEOTIDE SEQUENCE</scope>
    <source>
        <strain evidence="2">AVDCRST_MAG48</strain>
    </source>
</reference>
<evidence type="ECO:0000313" key="2">
    <source>
        <dbReference type="EMBL" id="CAA9315836.1"/>
    </source>
</evidence>
<organism evidence="2">
    <name type="scientific">uncultured Friedmanniella sp</name>
    <dbReference type="NCBI Taxonomy" id="335381"/>
    <lineage>
        <taxon>Bacteria</taxon>
        <taxon>Bacillati</taxon>
        <taxon>Actinomycetota</taxon>
        <taxon>Actinomycetes</taxon>
        <taxon>Propionibacteriales</taxon>
        <taxon>Nocardioidaceae</taxon>
        <taxon>Friedmanniella</taxon>
        <taxon>environmental samples</taxon>
    </lineage>
</organism>
<accession>A0A6J4KWE7</accession>
<evidence type="ECO:0000256" key="1">
    <source>
        <dbReference type="SAM" id="MobiDB-lite"/>
    </source>
</evidence>
<feature type="compositionally biased region" description="Low complexity" evidence="1">
    <location>
        <begin position="115"/>
        <end position="129"/>
    </location>
</feature>
<gene>
    <name evidence="2" type="ORF">AVDCRST_MAG48-2346</name>
</gene>
<name>A0A6J4KWE7_9ACTN</name>